<dbReference type="STRING" id="587909.SAMN05421810_10529"/>
<name>A0A1I5WCQ5_9PSEU</name>
<evidence type="ECO:0000313" key="2">
    <source>
        <dbReference type="Proteomes" id="UP000198727"/>
    </source>
</evidence>
<gene>
    <name evidence="1" type="ORF">SAMN05421810_10529</name>
</gene>
<dbReference type="EMBL" id="FOWW01000005">
    <property type="protein sequence ID" value="SFQ17106.1"/>
    <property type="molecule type" value="Genomic_DNA"/>
</dbReference>
<organism evidence="1 2">
    <name type="scientific">Amycolatopsis arida</name>
    <dbReference type="NCBI Taxonomy" id="587909"/>
    <lineage>
        <taxon>Bacteria</taxon>
        <taxon>Bacillati</taxon>
        <taxon>Actinomycetota</taxon>
        <taxon>Actinomycetes</taxon>
        <taxon>Pseudonocardiales</taxon>
        <taxon>Pseudonocardiaceae</taxon>
        <taxon>Amycolatopsis</taxon>
    </lineage>
</organism>
<accession>A0A1I5WCQ5</accession>
<dbReference type="Proteomes" id="UP000198727">
    <property type="component" value="Unassembled WGS sequence"/>
</dbReference>
<proteinExistence type="predicted"/>
<evidence type="ECO:0000313" key="1">
    <source>
        <dbReference type="EMBL" id="SFQ17106.1"/>
    </source>
</evidence>
<protein>
    <submittedName>
        <fullName evidence="1">Uncharacterized protein</fullName>
    </submittedName>
</protein>
<reference evidence="2" key="1">
    <citation type="submission" date="2016-10" db="EMBL/GenBank/DDBJ databases">
        <authorList>
            <person name="Varghese N."/>
            <person name="Submissions S."/>
        </authorList>
    </citation>
    <scope>NUCLEOTIDE SEQUENCE [LARGE SCALE GENOMIC DNA]</scope>
    <source>
        <strain evidence="2">CGMCC 4.5579</strain>
    </source>
</reference>
<dbReference type="RefSeq" id="WP_092530938.1">
    <property type="nucleotide sequence ID" value="NZ_FOWW01000005.1"/>
</dbReference>
<sequence length="112" mass="12438">MRSRLRAALLVVLVVLLAGCGSGGGGASLNYDPEFAQRLRDLRVRGETTPLKEIVPGQWDTVRIFIGLHTEEWVERELGQQVLERVWWAAGRSARYPAKISSLSRADASVHL</sequence>
<dbReference type="OrthoDB" id="3626493at2"/>
<keyword evidence="2" id="KW-1185">Reference proteome</keyword>
<dbReference type="PROSITE" id="PS51257">
    <property type="entry name" value="PROKAR_LIPOPROTEIN"/>
    <property type="match status" value="1"/>
</dbReference>
<dbReference type="AlphaFoldDB" id="A0A1I5WCQ5"/>